<evidence type="ECO:0000256" key="3">
    <source>
        <dbReference type="ARBA" id="ARBA00023128"/>
    </source>
</evidence>
<dbReference type="GO" id="GO:0006605">
    <property type="term" value="P:protein targeting"/>
    <property type="evidence" value="ECO:0007669"/>
    <property type="project" value="TreeGrafter"/>
</dbReference>
<evidence type="ECO:0000256" key="1">
    <source>
        <dbReference type="ARBA" id="ARBA00004173"/>
    </source>
</evidence>
<sequence length="318" mass="35377">MAPQPRPRREQRPACADLPPRNPCTQTRHLPHSRCTEPWAPAVSRSTSAVTGYALPQVLTVSRVPQAAFGHPKSPGSSCRRAPGRAQTVPSLCSQDVPEVEIVSLLGEQLPRYTLRADTVFGYDHGDWLRAPSAPPQPVAPLTPQQIEETLQYFLLCAERVARITKTYHDIDAVTNLLDEKERDLELAARIGQSLLKQNRSLTERLGPLCARLGVAVIAQLRHEVSMRDDLLHFYTTTTEESEPTTTTSTPLRRHESSLSLQQYFQYDALQQKLRCLEEENQKLRMEVSRASWWIACGAAACPTAPSAATAPPVSCPW</sequence>
<name>A0A8C9UBM8_SERCA</name>
<dbReference type="PANTHER" id="PTHR15751">
    <property type="entry name" value="TRAFFICKING KINESIN-BINDING PROTEIN"/>
    <property type="match status" value="1"/>
</dbReference>
<dbReference type="Proteomes" id="UP000694409">
    <property type="component" value="Unassembled WGS sequence"/>
</dbReference>
<protein>
    <recommendedName>
        <fullName evidence="5">HAP1 N-terminal domain-containing protein</fullName>
    </recommendedName>
</protein>
<dbReference type="Pfam" id="PF04849">
    <property type="entry name" value="HAP1_N"/>
    <property type="match status" value="1"/>
</dbReference>
<dbReference type="GO" id="GO:0022008">
    <property type="term" value="P:neurogenesis"/>
    <property type="evidence" value="ECO:0007669"/>
    <property type="project" value="TreeGrafter"/>
</dbReference>
<proteinExistence type="predicted"/>
<evidence type="ECO:0000313" key="7">
    <source>
        <dbReference type="Proteomes" id="UP000694409"/>
    </source>
</evidence>
<dbReference type="GO" id="GO:0031410">
    <property type="term" value="C:cytoplasmic vesicle"/>
    <property type="evidence" value="ECO:0007669"/>
    <property type="project" value="TreeGrafter"/>
</dbReference>
<dbReference type="GO" id="GO:0048011">
    <property type="term" value="P:neurotrophin TRK receptor signaling pathway"/>
    <property type="evidence" value="ECO:0007669"/>
    <property type="project" value="TreeGrafter"/>
</dbReference>
<reference evidence="6" key="1">
    <citation type="submission" date="2025-08" db="UniProtKB">
        <authorList>
            <consortium name="Ensembl"/>
        </authorList>
    </citation>
    <scope>IDENTIFICATION</scope>
</reference>
<feature type="domain" description="HAP1 N-terminal" evidence="5">
    <location>
        <begin position="107"/>
        <end position="292"/>
    </location>
</feature>
<dbReference type="GeneTree" id="ENSGT00940000162183"/>
<dbReference type="GO" id="GO:0047496">
    <property type="term" value="P:vesicle transport along microtubule"/>
    <property type="evidence" value="ECO:0007669"/>
    <property type="project" value="TreeGrafter"/>
</dbReference>
<feature type="region of interest" description="Disordered" evidence="4">
    <location>
        <begin position="1"/>
        <end position="33"/>
    </location>
</feature>
<evidence type="ECO:0000313" key="6">
    <source>
        <dbReference type="Ensembl" id="ENSSCAP00000010060.1"/>
    </source>
</evidence>
<dbReference type="AlphaFoldDB" id="A0A8C9UBM8"/>
<comment type="subcellular location">
    <subcellularLocation>
        <location evidence="1">Mitochondrion</location>
    </subcellularLocation>
</comment>
<keyword evidence="3" id="KW-0496">Mitochondrion</keyword>
<keyword evidence="7" id="KW-1185">Reference proteome</keyword>
<dbReference type="InterPro" id="IPR051946">
    <property type="entry name" value="Intracell_Traff-Reg"/>
</dbReference>
<evidence type="ECO:0000256" key="2">
    <source>
        <dbReference type="ARBA" id="ARBA00023054"/>
    </source>
</evidence>
<dbReference type="PANTHER" id="PTHR15751:SF14">
    <property type="entry name" value="HUNTINGTIN-ASSOCIATED PROTEIN 1"/>
    <property type="match status" value="1"/>
</dbReference>
<dbReference type="GO" id="GO:0048311">
    <property type="term" value="P:mitochondrion distribution"/>
    <property type="evidence" value="ECO:0007669"/>
    <property type="project" value="TreeGrafter"/>
</dbReference>
<dbReference type="GO" id="GO:0017022">
    <property type="term" value="F:myosin binding"/>
    <property type="evidence" value="ECO:0007669"/>
    <property type="project" value="TreeGrafter"/>
</dbReference>
<dbReference type="GO" id="GO:0098957">
    <property type="term" value="P:anterograde axonal transport of mitochondrion"/>
    <property type="evidence" value="ECO:0007669"/>
    <property type="project" value="TreeGrafter"/>
</dbReference>
<evidence type="ECO:0000259" key="5">
    <source>
        <dbReference type="SMART" id="SM01424"/>
    </source>
</evidence>
<dbReference type="SMART" id="SM01424">
    <property type="entry name" value="HAP1_N"/>
    <property type="match status" value="1"/>
</dbReference>
<dbReference type="Ensembl" id="ENSSCAT00000011383.1">
    <property type="protein sequence ID" value="ENSSCAP00000010060.1"/>
    <property type="gene ID" value="ENSSCAG00000007584.1"/>
</dbReference>
<dbReference type="GO" id="GO:0005102">
    <property type="term" value="F:signaling receptor binding"/>
    <property type="evidence" value="ECO:0007669"/>
    <property type="project" value="TreeGrafter"/>
</dbReference>
<organism evidence="6 7">
    <name type="scientific">Serinus canaria</name>
    <name type="common">Island canary</name>
    <name type="synonym">Fringilla canaria</name>
    <dbReference type="NCBI Taxonomy" id="9135"/>
    <lineage>
        <taxon>Eukaryota</taxon>
        <taxon>Metazoa</taxon>
        <taxon>Chordata</taxon>
        <taxon>Craniata</taxon>
        <taxon>Vertebrata</taxon>
        <taxon>Euteleostomi</taxon>
        <taxon>Archelosauria</taxon>
        <taxon>Archosauria</taxon>
        <taxon>Dinosauria</taxon>
        <taxon>Saurischia</taxon>
        <taxon>Theropoda</taxon>
        <taxon>Coelurosauria</taxon>
        <taxon>Aves</taxon>
        <taxon>Neognathae</taxon>
        <taxon>Neoaves</taxon>
        <taxon>Telluraves</taxon>
        <taxon>Australaves</taxon>
        <taxon>Passeriformes</taxon>
        <taxon>Passeroidea</taxon>
        <taxon>Fringillidae</taxon>
        <taxon>Carduelinae</taxon>
        <taxon>Serinus</taxon>
    </lineage>
</organism>
<dbReference type="GO" id="GO:0005739">
    <property type="term" value="C:mitochondrion"/>
    <property type="evidence" value="ECO:0007669"/>
    <property type="project" value="UniProtKB-SubCell"/>
</dbReference>
<keyword evidence="2" id="KW-0175">Coiled coil</keyword>
<dbReference type="GO" id="GO:0030425">
    <property type="term" value="C:dendrite"/>
    <property type="evidence" value="ECO:0007669"/>
    <property type="project" value="TreeGrafter"/>
</dbReference>
<reference evidence="6" key="2">
    <citation type="submission" date="2025-09" db="UniProtKB">
        <authorList>
            <consortium name="Ensembl"/>
        </authorList>
    </citation>
    <scope>IDENTIFICATION</scope>
</reference>
<dbReference type="GO" id="GO:1904115">
    <property type="term" value="C:axon cytoplasm"/>
    <property type="evidence" value="ECO:0007669"/>
    <property type="project" value="GOC"/>
</dbReference>
<accession>A0A8C9UBM8</accession>
<evidence type="ECO:0000256" key="4">
    <source>
        <dbReference type="SAM" id="MobiDB-lite"/>
    </source>
</evidence>
<dbReference type="InterPro" id="IPR006933">
    <property type="entry name" value="HAP1_N"/>
</dbReference>